<keyword evidence="4 9" id="KW-0732">Signal</keyword>
<feature type="domain" description="Spore germination GerAC-like C-terminal" evidence="10">
    <location>
        <begin position="234"/>
        <end position="403"/>
    </location>
</feature>
<proteinExistence type="inferred from homology"/>
<organism evidence="12 13">
    <name type="scientific">Clostridium rhizosphaerae</name>
    <dbReference type="NCBI Taxonomy" id="2803861"/>
    <lineage>
        <taxon>Bacteria</taxon>
        <taxon>Bacillati</taxon>
        <taxon>Bacillota</taxon>
        <taxon>Clostridia</taxon>
        <taxon>Eubacteriales</taxon>
        <taxon>Clostridiaceae</taxon>
        <taxon>Clostridium</taxon>
    </lineage>
</organism>
<feature type="domain" description="Spore germination protein N-terminal" evidence="11">
    <location>
        <begin position="24"/>
        <end position="199"/>
    </location>
</feature>
<evidence type="ECO:0000256" key="7">
    <source>
        <dbReference type="ARBA" id="ARBA00023288"/>
    </source>
</evidence>
<accession>A0ABS1T9J4</accession>
<evidence type="ECO:0000256" key="8">
    <source>
        <dbReference type="SAM" id="MobiDB-lite"/>
    </source>
</evidence>
<dbReference type="Proteomes" id="UP000632377">
    <property type="component" value="Unassembled WGS sequence"/>
</dbReference>
<evidence type="ECO:0000313" key="12">
    <source>
        <dbReference type="EMBL" id="MBL4936009.1"/>
    </source>
</evidence>
<dbReference type="PANTHER" id="PTHR35789">
    <property type="entry name" value="SPORE GERMINATION PROTEIN B3"/>
    <property type="match status" value="1"/>
</dbReference>
<keyword evidence="6" id="KW-0564">Palmitate</keyword>
<reference evidence="12 13" key="1">
    <citation type="submission" date="2021-01" db="EMBL/GenBank/DDBJ databases">
        <title>Genome public.</title>
        <authorList>
            <person name="Liu C."/>
            <person name="Sun Q."/>
        </authorList>
    </citation>
    <scope>NUCLEOTIDE SEQUENCE [LARGE SCALE GENOMIC DNA]</scope>
    <source>
        <strain evidence="12 13">YIM B02515</strain>
    </source>
</reference>
<dbReference type="InterPro" id="IPR057336">
    <property type="entry name" value="GerAC_N"/>
</dbReference>
<evidence type="ECO:0000256" key="1">
    <source>
        <dbReference type="ARBA" id="ARBA00004635"/>
    </source>
</evidence>
<evidence type="ECO:0000256" key="5">
    <source>
        <dbReference type="ARBA" id="ARBA00023136"/>
    </source>
</evidence>
<dbReference type="Gene3D" id="3.30.300.210">
    <property type="entry name" value="Nutrient germinant receptor protein C, domain 3"/>
    <property type="match status" value="1"/>
</dbReference>
<keyword evidence="7" id="KW-0449">Lipoprotein</keyword>
<dbReference type="PROSITE" id="PS51257">
    <property type="entry name" value="PROKAR_LIPOPROTEIN"/>
    <property type="match status" value="1"/>
</dbReference>
<feature type="region of interest" description="Disordered" evidence="8">
    <location>
        <begin position="404"/>
        <end position="428"/>
    </location>
</feature>
<protein>
    <submittedName>
        <fullName evidence="12">Ger(X)C family spore germination protein</fullName>
    </submittedName>
</protein>
<evidence type="ECO:0000256" key="4">
    <source>
        <dbReference type="ARBA" id="ARBA00022729"/>
    </source>
</evidence>
<feature type="chain" id="PRO_5045405745" evidence="9">
    <location>
        <begin position="22"/>
        <end position="428"/>
    </location>
</feature>
<evidence type="ECO:0000259" key="10">
    <source>
        <dbReference type="Pfam" id="PF05504"/>
    </source>
</evidence>
<name>A0ABS1T9J4_9CLOT</name>
<dbReference type="NCBIfam" id="TIGR02887">
    <property type="entry name" value="spore_ger_x_C"/>
    <property type="match status" value="1"/>
</dbReference>
<evidence type="ECO:0000256" key="6">
    <source>
        <dbReference type="ARBA" id="ARBA00023139"/>
    </source>
</evidence>
<sequence length="428" mass="49133">MKFKRLCLNLVVIFMCSILTGCWDKVELEDEGYVAAIGIDKGAERNVRVTFQITNPKTIGSGRSGGGAGEIKSEVMTLEAPSVLSARDLITISVTRRISLAHAKVVIVGEEFARDESFFRYIEASLRDKEMRRIMTIIVSREPAEEFIKKNNPLLEDRMQKFYEFTSRRWKETGFVPPFANLNRFMQRTETHGSLFLAIYATTREFPTKKGADEGAYMPGQIEKSGGSPAEMIGAAVFKEGKMIGKLDGNEMRLVSMLREEPETKAMLVTFLDPMDNKYRIDARIIRENRTKIKMNLEGEEPVIDAYIPLTVDILGIPSFVDYAEDMEKQKYLKDYLEKYLSKVSLKLIDKTQKEFIGDPFQWDLVARKKFFTYGEFRKYNWMKHYPEAKVNIKYEINIRSFGKQLSPPSNPMQKGSDEGISPLERKE</sequence>
<dbReference type="EMBL" id="JAESWC010000002">
    <property type="protein sequence ID" value="MBL4936009.1"/>
    <property type="molecule type" value="Genomic_DNA"/>
</dbReference>
<dbReference type="InterPro" id="IPR038501">
    <property type="entry name" value="Spore_GerAC_C_sf"/>
</dbReference>
<keyword evidence="5" id="KW-0472">Membrane</keyword>
<dbReference type="PANTHER" id="PTHR35789:SF1">
    <property type="entry name" value="SPORE GERMINATION PROTEIN B3"/>
    <property type="match status" value="1"/>
</dbReference>
<comment type="caution">
    <text evidence="12">The sequence shown here is derived from an EMBL/GenBank/DDBJ whole genome shotgun (WGS) entry which is preliminary data.</text>
</comment>
<evidence type="ECO:0000259" key="11">
    <source>
        <dbReference type="Pfam" id="PF25198"/>
    </source>
</evidence>
<dbReference type="InterPro" id="IPR008844">
    <property type="entry name" value="Spore_GerAC-like"/>
</dbReference>
<comment type="subcellular location">
    <subcellularLocation>
        <location evidence="1">Membrane</location>
        <topology evidence="1">Lipid-anchor</topology>
    </subcellularLocation>
</comment>
<evidence type="ECO:0000313" key="13">
    <source>
        <dbReference type="Proteomes" id="UP000632377"/>
    </source>
</evidence>
<dbReference type="RefSeq" id="WP_202748589.1">
    <property type="nucleotide sequence ID" value="NZ_JAESWC010000002.1"/>
</dbReference>
<dbReference type="Pfam" id="PF25198">
    <property type="entry name" value="Spore_GerAC_N"/>
    <property type="match status" value="1"/>
</dbReference>
<dbReference type="Pfam" id="PF05504">
    <property type="entry name" value="Spore_GerAC"/>
    <property type="match status" value="1"/>
</dbReference>
<dbReference type="InterPro" id="IPR046953">
    <property type="entry name" value="Spore_GerAC-like_C"/>
</dbReference>
<evidence type="ECO:0000256" key="3">
    <source>
        <dbReference type="ARBA" id="ARBA00022544"/>
    </source>
</evidence>
<evidence type="ECO:0000256" key="9">
    <source>
        <dbReference type="SAM" id="SignalP"/>
    </source>
</evidence>
<gene>
    <name evidence="12" type="ORF">JK636_09570</name>
</gene>
<comment type="similarity">
    <text evidence="2">Belongs to the GerABKC lipoprotein family.</text>
</comment>
<keyword evidence="3" id="KW-0309">Germination</keyword>
<feature type="signal peptide" evidence="9">
    <location>
        <begin position="1"/>
        <end position="21"/>
    </location>
</feature>
<evidence type="ECO:0000256" key="2">
    <source>
        <dbReference type="ARBA" id="ARBA00007886"/>
    </source>
</evidence>
<keyword evidence="13" id="KW-1185">Reference proteome</keyword>